<dbReference type="Proteomes" id="UP000614221">
    <property type="component" value="Unassembled WGS sequence"/>
</dbReference>
<dbReference type="AlphaFoldDB" id="A0A830F0W0"/>
<evidence type="ECO:0000313" key="2">
    <source>
        <dbReference type="Proteomes" id="UP000614221"/>
    </source>
</evidence>
<proteinExistence type="predicted"/>
<reference evidence="1" key="1">
    <citation type="journal article" date="2014" name="Int. J. Syst. Evol. Microbiol.">
        <title>Complete genome sequence of Corynebacterium casei LMG S-19264T (=DSM 44701T), isolated from a smear-ripened cheese.</title>
        <authorList>
            <consortium name="US DOE Joint Genome Institute (JGI-PGF)"/>
            <person name="Walter F."/>
            <person name="Albersmeier A."/>
            <person name="Kalinowski J."/>
            <person name="Ruckert C."/>
        </authorList>
    </citation>
    <scope>NUCLEOTIDE SEQUENCE</scope>
    <source>
        <strain evidence="1">JCM 19018</strain>
    </source>
</reference>
<organism evidence="1 2">
    <name type="scientific">Haloarcula sebkhae</name>
    <dbReference type="NCBI Taxonomy" id="932660"/>
    <lineage>
        <taxon>Archaea</taxon>
        <taxon>Methanobacteriati</taxon>
        <taxon>Methanobacteriota</taxon>
        <taxon>Stenosarchaea group</taxon>
        <taxon>Halobacteria</taxon>
        <taxon>Halobacteriales</taxon>
        <taxon>Haloarculaceae</taxon>
        <taxon>Haloarcula</taxon>
    </lineage>
</organism>
<dbReference type="OrthoDB" id="221123at2157"/>
<name>A0A830F0W0_9EURY</name>
<reference evidence="1" key="2">
    <citation type="submission" date="2020-09" db="EMBL/GenBank/DDBJ databases">
        <authorList>
            <person name="Sun Q."/>
            <person name="Ohkuma M."/>
        </authorList>
    </citation>
    <scope>NUCLEOTIDE SEQUENCE</scope>
    <source>
        <strain evidence="1">JCM 19018</strain>
    </source>
</reference>
<dbReference type="EMBL" id="BMPD01000002">
    <property type="protein sequence ID" value="GGK64536.1"/>
    <property type="molecule type" value="Genomic_DNA"/>
</dbReference>
<evidence type="ECO:0000313" key="1">
    <source>
        <dbReference type="EMBL" id="GGK64536.1"/>
    </source>
</evidence>
<protein>
    <submittedName>
        <fullName evidence="1">Uncharacterized protein</fullName>
    </submittedName>
</protein>
<sequence length="104" mass="11663">MFVDGVVKQVLDNADRNSYPGFETGEDLERLAGEDTVVVLNDDAPSRLDQWLPWRSTRPMAEWAPVVVMRPGRAPETGERVAWELCPTPVDGVFVREYRSGGDD</sequence>
<accession>A0A830F0W0</accession>
<gene>
    <name evidence="1" type="ORF">GCM10009067_16250</name>
</gene>
<dbReference type="RefSeq" id="WP_188976918.1">
    <property type="nucleotide sequence ID" value="NZ_BMPD01000002.1"/>
</dbReference>
<comment type="caution">
    <text evidence="1">The sequence shown here is derived from an EMBL/GenBank/DDBJ whole genome shotgun (WGS) entry which is preliminary data.</text>
</comment>